<organism evidence="6 7">
    <name type="scientific">Penaeus vannamei</name>
    <name type="common">Whiteleg shrimp</name>
    <name type="synonym">Litopenaeus vannamei</name>
    <dbReference type="NCBI Taxonomy" id="6689"/>
    <lineage>
        <taxon>Eukaryota</taxon>
        <taxon>Metazoa</taxon>
        <taxon>Ecdysozoa</taxon>
        <taxon>Arthropoda</taxon>
        <taxon>Crustacea</taxon>
        <taxon>Multicrustacea</taxon>
        <taxon>Malacostraca</taxon>
        <taxon>Eumalacostraca</taxon>
        <taxon>Eucarida</taxon>
        <taxon>Decapoda</taxon>
        <taxon>Dendrobranchiata</taxon>
        <taxon>Penaeoidea</taxon>
        <taxon>Penaeidae</taxon>
        <taxon>Penaeus</taxon>
    </lineage>
</organism>
<dbReference type="InterPro" id="IPR051065">
    <property type="entry name" value="Ras-related_GTPase"/>
</dbReference>
<comment type="caution">
    <text evidence="6">The sequence shown here is derived from an EMBL/GenBank/DDBJ whole genome shotgun (WGS) entry which is preliminary data.</text>
</comment>
<dbReference type="OrthoDB" id="18798at2759"/>
<feature type="region of interest" description="Disordered" evidence="5">
    <location>
        <begin position="144"/>
        <end position="163"/>
    </location>
</feature>
<feature type="compositionally biased region" description="Polar residues" evidence="5">
    <location>
        <begin position="229"/>
        <end position="240"/>
    </location>
</feature>
<dbReference type="InterPro" id="IPR027417">
    <property type="entry name" value="P-loop_NTPase"/>
</dbReference>
<evidence type="ECO:0000313" key="6">
    <source>
        <dbReference type="EMBL" id="ROT65033.1"/>
    </source>
</evidence>
<evidence type="ECO:0000256" key="5">
    <source>
        <dbReference type="SAM" id="MobiDB-lite"/>
    </source>
</evidence>
<evidence type="ECO:0000256" key="4">
    <source>
        <dbReference type="ARBA" id="ARBA00048098"/>
    </source>
</evidence>
<dbReference type="Proteomes" id="UP000283509">
    <property type="component" value="Unassembled WGS sequence"/>
</dbReference>
<feature type="compositionally biased region" description="Polar residues" evidence="5">
    <location>
        <begin position="92"/>
        <end position="102"/>
    </location>
</feature>
<keyword evidence="3" id="KW-0378">Hydrolase</keyword>
<gene>
    <name evidence="6" type="ORF">C7M84_017016</name>
</gene>
<protein>
    <recommendedName>
        <fullName evidence="2">small monomeric GTPase</fullName>
        <ecNumber evidence="2">3.6.5.2</ecNumber>
    </recommendedName>
</protein>
<evidence type="ECO:0000256" key="2">
    <source>
        <dbReference type="ARBA" id="ARBA00011984"/>
    </source>
</evidence>
<dbReference type="STRING" id="6689.A0A423SLI2"/>
<proteinExistence type="inferred from homology"/>
<feature type="region of interest" description="Disordered" evidence="5">
    <location>
        <begin position="216"/>
        <end position="250"/>
    </location>
</feature>
<dbReference type="Gene3D" id="3.40.50.300">
    <property type="entry name" value="P-loop containing nucleotide triphosphate hydrolases"/>
    <property type="match status" value="2"/>
</dbReference>
<reference evidence="6 7" key="2">
    <citation type="submission" date="2019-01" db="EMBL/GenBank/DDBJ databases">
        <title>The decoding of complex shrimp genome reveals the adaptation for benthos swimmer, frequently molting mechanism and breeding impact on genome.</title>
        <authorList>
            <person name="Sun Y."/>
            <person name="Gao Y."/>
            <person name="Yu Y."/>
        </authorList>
    </citation>
    <scope>NUCLEOTIDE SEQUENCE [LARGE SCALE GENOMIC DNA]</scope>
    <source>
        <tissue evidence="6">Muscle</tissue>
    </source>
</reference>
<dbReference type="AlphaFoldDB" id="A0A423SLI2"/>
<sequence>MYQHSTTVDQTLTQLQLLDAAPAQSSHTLAQHRRWADAFVVVYDVTNRTSFSHARGLLHALHAPSDTRPHSRSHQPNYVEKYFKRDTYADDASSQTPSHDTGSISRRCSSPSQSFSPSQCSSLSLCSRPHQCSSSSQCSRLSQCSSRSQSSTPSRCSSPHRCSSSCRCSSPLTCSIAPRCSSPSHSDHPGRESPTANLPSSPPCIKQLFIPPFSRGLERDSFAPEPQDNKQYVDQSQSSTCDEDPTDGGSTSQVQFQYQYCHSYKTDPQTCVNVECICDQNDNYKQNCDTTAISCESAHIREKQVHDLNKTQRMETPPCTGAPFTVKALLTDRDVYNPDHPDPCTPSACIRDREQCCPCDSGAPAHLQTQSSLQLLDETRLRSYTPDFVQGVNPDLENSPDDIDHCLSQDQIRCGGNTPPQHCLSSHAPLADSPHCYETGRNACQNTGSLRPPPQISGDSCVSSNCLDSCQLVTSGSEHNSISPALAHDYRIAPEPDDHLYQTVQRLEASAGTPPRTPAFTTLLLANKRDLEHCRVRRTQKWRLGSKSQMVTEALIRGWQMVHEATYRTHDGRAWARRYLLSVGFMIPLPVGVCVQADEGEALSLEFGCQFHEVSAAESLAGVHLAFQSLLKETLARMIIKGLPKGRLSSPVEDTTTVSAVSRVIGNILSRAGRGIRKKRPSHSI</sequence>
<feature type="region of interest" description="Disordered" evidence="5">
    <location>
        <begin position="89"/>
        <end position="110"/>
    </location>
</feature>
<dbReference type="SUPFAM" id="SSF52540">
    <property type="entry name" value="P-loop containing nucleoside triphosphate hydrolases"/>
    <property type="match status" value="1"/>
</dbReference>
<dbReference type="EMBL" id="QCYY01003152">
    <property type="protein sequence ID" value="ROT65033.1"/>
    <property type="molecule type" value="Genomic_DNA"/>
</dbReference>
<keyword evidence="7" id="KW-1185">Reference proteome</keyword>
<dbReference type="PANTHER" id="PTHR45704">
    <property type="entry name" value="RAS-LIKE FAMILY MEMBER 11"/>
    <property type="match status" value="1"/>
</dbReference>
<evidence type="ECO:0000313" key="7">
    <source>
        <dbReference type="Proteomes" id="UP000283509"/>
    </source>
</evidence>
<evidence type="ECO:0000256" key="3">
    <source>
        <dbReference type="ARBA" id="ARBA00022801"/>
    </source>
</evidence>
<dbReference type="EC" id="3.6.5.2" evidence="2"/>
<comment type="similarity">
    <text evidence="1">Belongs to the small GTPase superfamily. Ras family.</text>
</comment>
<dbReference type="Pfam" id="PF00071">
    <property type="entry name" value="Ras"/>
    <property type="match status" value="1"/>
</dbReference>
<reference evidence="6 7" key="1">
    <citation type="submission" date="2018-04" db="EMBL/GenBank/DDBJ databases">
        <authorList>
            <person name="Zhang X."/>
            <person name="Yuan J."/>
            <person name="Li F."/>
            <person name="Xiang J."/>
        </authorList>
    </citation>
    <scope>NUCLEOTIDE SEQUENCE [LARGE SCALE GENOMIC DNA]</scope>
    <source>
        <tissue evidence="6">Muscle</tissue>
    </source>
</reference>
<dbReference type="GO" id="GO:0003925">
    <property type="term" value="F:G protein activity"/>
    <property type="evidence" value="ECO:0007669"/>
    <property type="project" value="UniProtKB-EC"/>
</dbReference>
<name>A0A423SLI2_PENVA</name>
<dbReference type="GO" id="GO:0005525">
    <property type="term" value="F:GTP binding"/>
    <property type="evidence" value="ECO:0007669"/>
    <property type="project" value="InterPro"/>
</dbReference>
<comment type="catalytic activity">
    <reaction evidence="4">
        <text>GTP + H2O = GDP + phosphate + H(+)</text>
        <dbReference type="Rhea" id="RHEA:19669"/>
        <dbReference type="ChEBI" id="CHEBI:15377"/>
        <dbReference type="ChEBI" id="CHEBI:15378"/>
        <dbReference type="ChEBI" id="CHEBI:37565"/>
        <dbReference type="ChEBI" id="CHEBI:43474"/>
        <dbReference type="ChEBI" id="CHEBI:58189"/>
        <dbReference type="EC" id="3.6.5.2"/>
    </reaction>
</comment>
<dbReference type="InterPro" id="IPR001806">
    <property type="entry name" value="Small_GTPase"/>
</dbReference>
<evidence type="ECO:0000256" key="1">
    <source>
        <dbReference type="ARBA" id="ARBA00008344"/>
    </source>
</evidence>
<accession>A0A423SLI2</accession>